<evidence type="ECO:0000313" key="2">
    <source>
        <dbReference type="Proteomes" id="UP001596395"/>
    </source>
</evidence>
<evidence type="ECO:0000313" key="1">
    <source>
        <dbReference type="EMBL" id="MFC6953797.1"/>
    </source>
</evidence>
<dbReference type="RefSeq" id="WP_336350750.1">
    <property type="nucleotide sequence ID" value="NZ_JAZAQL010000002.1"/>
</dbReference>
<dbReference type="Proteomes" id="UP001596395">
    <property type="component" value="Unassembled WGS sequence"/>
</dbReference>
<dbReference type="AlphaFoldDB" id="A0ABD5VEC0"/>
<accession>A0ABD5VEC0</accession>
<gene>
    <name evidence="1" type="ORF">ACFQGB_13070</name>
</gene>
<dbReference type="EMBL" id="JBHSXN010000002">
    <property type="protein sequence ID" value="MFC6953797.1"/>
    <property type="molecule type" value="Genomic_DNA"/>
</dbReference>
<sequence length="260" mass="29511">MQILTEADVLATYNRKDPTAEELVDDYREYQNYSDEHPQEGPTLVSRALDMPHGRIKEWHNGVQPDGYRAISFLEQNGWFDKIPASTTNSLNRLIAWLLASGCVKSRGFQPRFTLHDSNDIYRLSSGLRNLGLKHDIQHREGRPDEVTIPEQSSVAGRAFVAAGVPRGTDHYQVDRLPEYLNYATTAMRRKFIESYLLTRAAEAPEPWATRIELRSTRPASYIDDFETLCRQEAGRSHVERAGCSVFLSPVALERITGDS</sequence>
<proteinExistence type="predicted"/>
<name>A0ABD5VEC0_9EURY</name>
<comment type="caution">
    <text evidence="1">The sequence shown here is derived from an EMBL/GenBank/DDBJ whole genome shotgun (WGS) entry which is preliminary data.</text>
</comment>
<organism evidence="1 2">
    <name type="scientific">Halorubellus litoreus</name>
    <dbReference type="NCBI Taxonomy" id="755308"/>
    <lineage>
        <taxon>Archaea</taxon>
        <taxon>Methanobacteriati</taxon>
        <taxon>Methanobacteriota</taxon>
        <taxon>Stenosarchaea group</taxon>
        <taxon>Halobacteria</taxon>
        <taxon>Halobacteriales</taxon>
        <taxon>Halorubellaceae</taxon>
        <taxon>Halorubellus</taxon>
    </lineage>
</organism>
<protein>
    <submittedName>
        <fullName evidence="1">Uncharacterized protein</fullName>
    </submittedName>
</protein>
<keyword evidence="2" id="KW-1185">Reference proteome</keyword>
<reference evidence="1 2" key="1">
    <citation type="journal article" date="2019" name="Int. J. Syst. Evol. Microbiol.">
        <title>The Global Catalogue of Microorganisms (GCM) 10K type strain sequencing project: providing services to taxonomists for standard genome sequencing and annotation.</title>
        <authorList>
            <consortium name="The Broad Institute Genomics Platform"/>
            <consortium name="The Broad Institute Genome Sequencing Center for Infectious Disease"/>
            <person name="Wu L."/>
            <person name="Ma J."/>
        </authorList>
    </citation>
    <scope>NUCLEOTIDE SEQUENCE [LARGE SCALE GENOMIC DNA]</scope>
    <source>
        <strain evidence="1 2">GX26</strain>
    </source>
</reference>